<dbReference type="PANTHER" id="PTHR35903:SF1">
    <property type="entry name" value="FLAGELLIN B1"/>
    <property type="match status" value="1"/>
</dbReference>
<proteinExistence type="inferred from homology"/>
<evidence type="ECO:0000256" key="3">
    <source>
        <dbReference type="ARBA" id="ARBA00022440"/>
    </source>
</evidence>
<dbReference type="Proteomes" id="UP001202674">
    <property type="component" value="Unassembled WGS sequence"/>
</dbReference>
<evidence type="ECO:0000256" key="4">
    <source>
        <dbReference type="RuleBase" id="RU361282"/>
    </source>
</evidence>
<keyword evidence="5" id="KW-0812">Transmembrane</keyword>
<feature type="transmembrane region" description="Helical" evidence="5">
    <location>
        <begin position="20"/>
        <end position="44"/>
    </location>
</feature>
<dbReference type="GO" id="GO:0097589">
    <property type="term" value="C:archaeal-type flagellum"/>
    <property type="evidence" value="ECO:0007669"/>
    <property type="project" value="UniProtKB-SubCell"/>
</dbReference>
<comment type="function">
    <text evidence="4">Flagellin is the subunit protein which polymerizes to form the filaments of archaeal flagella.</text>
</comment>
<dbReference type="RefSeq" id="WP_250597778.1">
    <property type="nucleotide sequence ID" value="NZ_JAKRVY010000008.1"/>
</dbReference>
<dbReference type="Pfam" id="PF01917">
    <property type="entry name" value="Flagellin_arch-type"/>
    <property type="match status" value="1"/>
</dbReference>
<organism evidence="6 7">
    <name type="scientific">Natranaeroarchaeum aerophilus</name>
    <dbReference type="NCBI Taxonomy" id="2917711"/>
    <lineage>
        <taxon>Archaea</taxon>
        <taxon>Methanobacteriati</taxon>
        <taxon>Methanobacteriota</taxon>
        <taxon>Stenosarchaea group</taxon>
        <taxon>Halobacteria</taxon>
        <taxon>Halobacteriales</taxon>
        <taxon>Natronoarchaeaceae</taxon>
        <taxon>Natranaeroarchaeum</taxon>
    </lineage>
</organism>
<evidence type="ECO:0000256" key="2">
    <source>
        <dbReference type="ARBA" id="ARBA00010256"/>
    </source>
</evidence>
<evidence type="ECO:0000313" key="6">
    <source>
        <dbReference type="EMBL" id="MCL9814638.1"/>
    </source>
</evidence>
<comment type="caution">
    <text evidence="6">The sequence shown here is derived from an EMBL/GenBank/DDBJ whole genome shotgun (WGS) entry which is preliminary data.</text>
</comment>
<accession>A0AAE3FTI2</accession>
<dbReference type="GO" id="GO:0097588">
    <property type="term" value="P:archaeal or bacterial-type flagellum-dependent cell motility"/>
    <property type="evidence" value="ECO:0007669"/>
    <property type="project" value="InterPro"/>
</dbReference>
<sequence>MEITTPDRPERRAQIGVETLIVFIAMVLVAAIAATLLLNTAGFLQNQATTTAQDAQDQVSNQVLIISSVGAISDDGGDNAIGEVRVSVMQSPGAGEIDLGGSSIEYIGPDGQETLIYAESGADAAAGTFGVRDIRDGDTVPVLTERKDRYVVSIDLTDDDTSDLRYLEPGESATLRIVTPAGSEAVEILNAPQSLSSYDDGDAVAL</sequence>
<keyword evidence="6" id="KW-0282">Flagellum</keyword>
<dbReference type="GO" id="GO:0005198">
    <property type="term" value="F:structural molecule activity"/>
    <property type="evidence" value="ECO:0007669"/>
    <property type="project" value="InterPro"/>
</dbReference>
<name>A0AAE3FTI2_9EURY</name>
<dbReference type="EMBL" id="JAKRVY010000008">
    <property type="protein sequence ID" value="MCL9814638.1"/>
    <property type="molecule type" value="Genomic_DNA"/>
</dbReference>
<dbReference type="PANTHER" id="PTHR35903">
    <property type="entry name" value="FLAGELLIN B1"/>
    <property type="match status" value="1"/>
</dbReference>
<gene>
    <name evidence="6" type="ORF">AArcSt11_13350</name>
</gene>
<dbReference type="InterPro" id="IPR013373">
    <property type="entry name" value="Flagellin/pilin_N_arc"/>
</dbReference>
<dbReference type="InterPro" id="IPR002774">
    <property type="entry name" value="Flagellin_arc-type"/>
</dbReference>
<evidence type="ECO:0000313" key="7">
    <source>
        <dbReference type="Proteomes" id="UP001202674"/>
    </source>
</evidence>
<evidence type="ECO:0000256" key="1">
    <source>
        <dbReference type="ARBA" id="ARBA00004618"/>
    </source>
</evidence>
<protein>
    <recommendedName>
        <fullName evidence="4">Flagellin</fullName>
    </recommendedName>
</protein>
<evidence type="ECO:0000256" key="5">
    <source>
        <dbReference type="SAM" id="Phobius"/>
    </source>
</evidence>
<comment type="subcellular location">
    <subcellularLocation>
        <location evidence="1 4">Archaeal flagellum</location>
    </subcellularLocation>
</comment>
<dbReference type="NCBIfam" id="TIGR02537">
    <property type="entry name" value="arch_flag_Nterm"/>
    <property type="match status" value="1"/>
</dbReference>
<comment type="similarity">
    <text evidence="2 4">Belongs to the archaeal flagellin family.</text>
</comment>
<keyword evidence="5" id="KW-0472">Membrane</keyword>
<reference evidence="6 7" key="1">
    <citation type="journal article" date="2022" name="Syst. Appl. Microbiol.">
        <title>Natronocalculus amylovorans gen. nov., sp. nov., and Natranaeroarchaeum aerophilus sp. nov., dominant culturable amylolytic natronoarchaea from hypersaline soda lakes in southwestern Siberia.</title>
        <authorList>
            <person name="Sorokin D.Y."/>
            <person name="Elcheninov A.G."/>
            <person name="Khizhniak T.V."/>
            <person name="Koenen M."/>
            <person name="Bale N.J."/>
            <person name="Damste J.S.S."/>
            <person name="Kublanov I.V."/>
        </authorList>
    </citation>
    <scope>NUCLEOTIDE SEQUENCE [LARGE SCALE GENOMIC DNA]</scope>
    <source>
        <strain evidence="6 7">AArc-St1-1</strain>
    </source>
</reference>
<keyword evidence="6" id="KW-0966">Cell projection</keyword>
<keyword evidence="5" id="KW-1133">Transmembrane helix</keyword>
<keyword evidence="6" id="KW-0969">Cilium</keyword>
<dbReference type="AlphaFoldDB" id="A0AAE3FTI2"/>
<keyword evidence="7" id="KW-1185">Reference proteome</keyword>
<keyword evidence="3 4" id="KW-0974">Archaeal flagellum</keyword>